<sequence length="154" mass="17408">MKEVAMELESLRIMKKHPLEKVDLYTKETGYMLTKSAHSFSIDVGTSNYSTNSTAGYNRTAQGILAAAHLGSGMRWRWWGAVGLSWPVDRRLRKIDALHSRLMGYRKRQQMARGTRRFAVVKWAMTHWAISVAEPPARWDGAGSDPWIVAMGQG</sequence>
<proteinExistence type="predicted"/>
<name>A0A5N6RSC8_9ROSI</name>
<organism evidence="1 2">
    <name type="scientific">Carpinus fangiana</name>
    <dbReference type="NCBI Taxonomy" id="176857"/>
    <lineage>
        <taxon>Eukaryota</taxon>
        <taxon>Viridiplantae</taxon>
        <taxon>Streptophyta</taxon>
        <taxon>Embryophyta</taxon>
        <taxon>Tracheophyta</taxon>
        <taxon>Spermatophyta</taxon>
        <taxon>Magnoliopsida</taxon>
        <taxon>eudicotyledons</taxon>
        <taxon>Gunneridae</taxon>
        <taxon>Pentapetalae</taxon>
        <taxon>rosids</taxon>
        <taxon>fabids</taxon>
        <taxon>Fagales</taxon>
        <taxon>Betulaceae</taxon>
        <taxon>Carpinus</taxon>
    </lineage>
</organism>
<dbReference type="EMBL" id="CM017328">
    <property type="protein sequence ID" value="KAE8124827.1"/>
    <property type="molecule type" value="Genomic_DNA"/>
</dbReference>
<protein>
    <submittedName>
        <fullName evidence="1">Uncharacterized protein</fullName>
    </submittedName>
</protein>
<keyword evidence="2" id="KW-1185">Reference proteome</keyword>
<evidence type="ECO:0000313" key="1">
    <source>
        <dbReference type="EMBL" id="KAE8124827.1"/>
    </source>
</evidence>
<dbReference type="AlphaFoldDB" id="A0A5N6RSC8"/>
<dbReference type="Proteomes" id="UP000327013">
    <property type="component" value="Chromosome 8"/>
</dbReference>
<reference evidence="1 2" key="1">
    <citation type="submission" date="2019-06" db="EMBL/GenBank/DDBJ databases">
        <title>A chromosomal-level reference genome of Carpinus fangiana (Coryloideae, Betulaceae).</title>
        <authorList>
            <person name="Yang X."/>
            <person name="Wang Z."/>
            <person name="Zhang L."/>
            <person name="Hao G."/>
            <person name="Liu J."/>
            <person name="Yang Y."/>
        </authorList>
    </citation>
    <scope>NUCLEOTIDE SEQUENCE [LARGE SCALE GENOMIC DNA]</scope>
    <source>
        <strain evidence="1">Cfa_2016G</strain>
        <tissue evidence="1">Leaf</tissue>
    </source>
</reference>
<gene>
    <name evidence="1" type="ORF">FH972_019675</name>
</gene>
<evidence type="ECO:0000313" key="2">
    <source>
        <dbReference type="Proteomes" id="UP000327013"/>
    </source>
</evidence>
<accession>A0A5N6RSC8</accession>